<protein>
    <submittedName>
        <fullName evidence="3">40S ribosomal protein SA</fullName>
    </submittedName>
</protein>
<dbReference type="SUPFAM" id="SSF52313">
    <property type="entry name" value="Ribosomal protein S2"/>
    <property type="match status" value="1"/>
</dbReference>
<keyword evidence="4" id="KW-1185">Reference proteome</keyword>
<dbReference type="GO" id="GO:0015935">
    <property type="term" value="C:small ribosomal subunit"/>
    <property type="evidence" value="ECO:0007669"/>
    <property type="project" value="InterPro"/>
</dbReference>
<dbReference type="InterPro" id="IPR023591">
    <property type="entry name" value="Ribosomal_uS2_flav_dom_sf"/>
</dbReference>
<accession>A0AA41NKA7</accession>
<name>A0AA41NKA7_SCICA</name>
<dbReference type="GO" id="GO:0003735">
    <property type="term" value="F:structural constituent of ribosome"/>
    <property type="evidence" value="ECO:0007669"/>
    <property type="project" value="InterPro"/>
</dbReference>
<evidence type="ECO:0000256" key="2">
    <source>
        <dbReference type="ARBA" id="ARBA00023274"/>
    </source>
</evidence>
<dbReference type="Proteomes" id="UP001166674">
    <property type="component" value="Unassembled WGS sequence"/>
</dbReference>
<gene>
    <name evidence="3" type="ORF">SUZIE_212615</name>
</gene>
<dbReference type="GO" id="GO:0006412">
    <property type="term" value="P:translation"/>
    <property type="evidence" value="ECO:0007669"/>
    <property type="project" value="InterPro"/>
</dbReference>
<keyword evidence="2" id="KW-0687">Ribonucleoprotein</keyword>
<sequence length="159" mass="17557">MHLGDTNLDFQVEQYIYTRKSDGIYVVNLKGTREELLLARAIVAIENPADVLVTSSRNMASGPFCCHWRHPRRCRFTPGTSTDQIQAAFREPCLLVVTALRADHPPLTEASVSVCLPLLCVTGSPLHCGDIAALYNNKGAPSVDLMWGMRPEKFCARVA</sequence>
<organism evidence="3 4">
    <name type="scientific">Sciurus carolinensis</name>
    <name type="common">Eastern gray squirrel</name>
    <dbReference type="NCBI Taxonomy" id="30640"/>
    <lineage>
        <taxon>Eukaryota</taxon>
        <taxon>Metazoa</taxon>
        <taxon>Chordata</taxon>
        <taxon>Craniata</taxon>
        <taxon>Vertebrata</taxon>
        <taxon>Euteleostomi</taxon>
        <taxon>Mammalia</taxon>
        <taxon>Eutheria</taxon>
        <taxon>Euarchontoglires</taxon>
        <taxon>Glires</taxon>
        <taxon>Rodentia</taxon>
        <taxon>Sciuromorpha</taxon>
        <taxon>Sciuridae</taxon>
        <taxon>Sciurinae</taxon>
        <taxon>Sciurini</taxon>
        <taxon>Sciurus</taxon>
    </lineage>
</organism>
<reference evidence="3" key="1">
    <citation type="submission" date="2020-03" db="EMBL/GenBank/DDBJ databases">
        <title>Studies in the Genomics of Life Span.</title>
        <authorList>
            <person name="Glass D."/>
        </authorList>
    </citation>
    <scope>NUCLEOTIDE SEQUENCE</scope>
    <source>
        <strain evidence="3">SUZIE</strain>
        <tissue evidence="3">Muscle</tissue>
    </source>
</reference>
<dbReference type="PANTHER" id="PTHR11489">
    <property type="entry name" value="40S RIBOSOMAL PROTEIN SA"/>
    <property type="match status" value="1"/>
</dbReference>
<keyword evidence="1 3" id="KW-0689">Ribosomal protein</keyword>
<proteinExistence type="predicted"/>
<dbReference type="Gene3D" id="3.40.50.10490">
    <property type="entry name" value="Glucose-6-phosphate isomerase like protein, domain 1"/>
    <property type="match status" value="1"/>
</dbReference>
<evidence type="ECO:0000256" key="1">
    <source>
        <dbReference type="ARBA" id="ARBA00022980"/>
    </source>
</evidence>
<evidence type="ECO:0000313" key="4">
    <source>
        <dbReference type="Proteomes" id="UP001166674"/>
    </source>
</evidence>
<dbReference type="EMBL" id="JAATJV010447795">
    <property type="protein sequence ID" value="MBZ3891369.1"/>
    <property type="molecule type" value="Genomic_DNA"/>
</dbReference>
<comment type="caution">
    <text evidence="3">The sequence shown here is derived from an EMBL/GenBank/DDBJ whole genome shotgun (WGS) entry which is preliminary data.</text>
</comment>
<dbReference type="AlphaFoldDB" id="A0AA41NKA7"/>
<evidence type="ECO:0000313" key="3">
    <source>
        <dbReference type="EMBL" id="MBZ3891369.1"/>
    </source>
</evidence>
<dbReference type="InterPro" id="IPR005707">
    <property type="entry name" value="Ribosomal_uS2_euk/arc"/>
</dbReference>